<sequence>MANLKGTEANQATAEVPVQEQTPDTKAPKTRKRPAQRAGAVRARTPKSASQASSSQAVPSPTAGKPLKIYSEKERAEKLGEIEKQIGQGQTIKAAVQKAGISRQTYSQWKKAAGQTTQSDELKDLVKLEEENARLKKLLADRLRKENADLRKKLGLAGATLS</sequence>
<feature type="compositionally biased region" description="Low complexity" evidence="2">
    <location>
        <begin position="48"/>
        <end position="57"/>
    </location>
</feature>
<evidence type="ECO:0000256" key="1">
    <source>
        <dbReference type="SAM" id="Coils"/>
    </source>
</evidence>
<dbReference type="GO" id="GO:0003677">
    <property type="term" value="F:DNA binding"/>
    <property type="evidence" value="ECO:0007669"/>
    <property type="project" value="InterPro"/>
</dbReference>
<reference evidence="3" key="1">
    <citation type="submission" date="2024-06" db="EMBL/GenBank/DDBJ databases">
        <title>Mesorhizobium karijinii sp. nov., a symbiont of the iconic Swainsona formosa from arid Australia.</title>
        <authorList>
            <person name="Hill Y.J."/>
            <person name="Watkin E.L.J."/>
            <person name="O'Hara G.W."/>
            <person name="Terpolilli J."/>
            <person name="Tye M.L."/>
            <person name="Kohlmeier M.G."/>
        </authorList>
    </citation>
    <scope>NUCLEOTIDE SEQUENCE</scope>
    <source>
        <strain evidence="3">WSM2240</strain>
    </source>
</reference>
<dbReference type="InterPro" id="IPR002514">
    <property type="entry name" value="Transposase_8"/>
</dbReference>
<evidence type="ECO:0000313" key="3">
    <source>
        <dbReference type="EMBL" id="XCG49556.1"/>
    </source>
</evidence>
<protein>
    <submittedName>
        <fullName evidence="3">Transposase</fullName>
    </submittedName>
</protein>
<dbReference type="SUPFAM" id="SSF46689">
    <property type="entry name" value="Homeodomain-like"/>
    <property type="match status" value="1"/>
</dbReference>
<dbReference type="AlphaFoldDB" id="A0AAU8CRH3"/>
<organism evidence="3">
    <name type="scientific">Mesorhizobium sp. WSM2240</name>
    <dbReference type="NCBI Taxonomy" id="3228851"/>
    <lineage>
        <taxon>Bacteria</taxon>
        <taxon>Pseudomonadati</taxon>
        <taxon>Pseudomonadota</taxon>
        <taxon>Alphaproteobacteria</taxon>
        <taxon>Hyphomicrobiales</taxon>
        <taxon>Phyllobacteriaceae</taxon>
        <taxon>Mesorhizobium</taxon>
    </lineage>
</organism>
<keyword evidence="1" id="KW-0175">Coiled coil</keyword>
<feature type="coiled-coil region" evidence="1">
    <location>
        <begin position="118"/>
        <end position="153"/>
    </location>
</feature>
<dbReference type="RefSeq" id="WP_353642912.1">
    <property type="nucleotide sequence ID" value="NZ_CP159253.1"/>
</dbReference>
<evidence type="ECO:0000256" key="2">
    <source>
        <dbReference type="SAM" id="MobiDB-lite"/>
    </source>
</evidence>
<dbReference type="GO" id="GO:0006313">
    <property type="term" value="P:DNA transposition"/>
    <property type="evidence" value="ECO:0007669"/>
    <property type="project" value="InterPro"/>
</dbReference>
<dbReference type="EMBL" id="CP159253">
    <property type="protein sequence ID" value="XCG49556.1"/>
    <property type="molecule type" value="Genomic_DNA"/>
</dbReference>
<accession>A0AAU8CRH3</accession>
<name>A0AAU8CRH3_9HYPH</name>
<dbReference type="Pfam" id="PF01527">
    <property type="entry name" value="HTH_Tnp_1"/>
    <property type="match status" value="1"/>
</dbReference>
<proteinExistence type="predicted"/>
<dbReference type="GO" id="GO:0004803">
    <property type="term" value="F:transposase activity"/>
    <property type="evidence" value="ECO:0007669"/>
    <property type="project" value="InterPro"/>
</dbReference>
<feature type="region of interest" description="Disordered" evidence="2">
    <location>
        <begin position="1"/>
        <end position="67"/>
    </location>
</feature>
<feature type="compositionally biased region" description="Polar residues" evidence="2">
    <location>
        <begin position="8"/>
        <end position="24"/>
    </location>
</feature>
<gene>
    <name evidence="3" type="ORF">ABVK50_02710</name>
</gene>
<dbReference type="InterPro" id="IPR009057">
    <property type="entry name" value="Homeodomain-like_sf"/>
</dbReference>